<evidence type="ECO:0000256" key="14">
    <source>
        <dbReference type="ARBA" id="ARBA00023136"/>
    </source>
</evidence>
<dbReference type="GO" id="GO:0051028">
    <property type="term" value="P:mRNA transport"/>
    <property type="evidence" value="ECO:0007669"/>
    <property type="project" value="UniProtKB-KW"/>
</dbReference>
<evidence type="ECO:0000256" key="4">
    <source>
        <dbReference type="ARBA" id="ARBA00022448"/>
    </source>
</evidence>
<keyword evidence="15" id="KW-0539">Nucleus</keyword>
<keyword evidence="7 20" id="KW-0863">Zinc-finger</keyword>
<dbReference type="GO" id="GO:0015031">
    <property type="term" value="P:protein transport"/>
    <property type="evidence" value="ECO:0007669"/>
    <property type="project" value="UniProtKB-KW"/>
</dbReference>
<keyword evidence="4" id="KW-0813">Transport</keyword>
<feature type="region of interest" description="Disordered" evidence="21">
    <location>
        <begin position="859"/>
        <end position="884"/>
    </location>
</feature>
<evidence type="ECO:0000256" key="18">
    <source>
        <dbReference type="ARBA" id="ARBA00078197"/>
    </source>
</evidence>
<dbReference type="EMBL" id="CP092620">
    <property type="protein sequence ID" value="UMM10967.1"/>
    <property type="molecule type" value="Genomic_DNA"/>
</dbReference>
<feature type="compositionally biased region" description="Acidic residues" evidence="21">
    <location>
        <begin position="466"/>
        <end position="478"/>
    </location>
</feature>
<organism evidence="23 24">
    <name type="scientific">Caenorhabditis briggsae</name>
    <dbReference type="NCBI Taxonomy" id="6238"/>
    <lineage>
        <taxon>Eukaryota</taxon>
        <taxon>Metazoa</taxon>
        <taxon>Ecdysozoa</taxon>
        <taxon>Nematoda</taxon>
        <taxon>Chromadorea</taxon>
        <taxon>Rhabditida</taxon>
        <taxon>Rhabditina</taxon>
        <taxon>Rhabditomorpha</taxon>
        <taxon>Rhabditoidea</taxon>
        <taxon>Rhabditidae</taxon>
        <taxon>Peloderinae</taxon>
        <taxon>Caenorhabditis</taxon>
    </lineage>
</organism>
<evidence type="ECO:0000256" key="2">
    <source>
        <dbReference type="ARBA" id="ARBA00004126"/>
    </source>
</evidence>
<feature type="compositionally biased region" description="Polar residues" evidence="21">
    <location>
        <begin position="486"/>
        <end position="498"/>
    </location>
</feature>
<evidence type="ECO:0000256" key="9">
    <source>
        <dbReference type="ARBA" id="ARBA00022833"/>
    </source>
</evidence>
<keyword evidence="11" id="KW-0811">Translocation</keyword>
<evidence type="ECO:0000256" key="3">
    <source>
        <dbReference type="ARBA" id="ARBA00004567"/>
    </source>
</evidence>
<comment type="cofactor">
    <cofactor evidence="1">
        <name>Zn(2+)</name>
        <dbReference type="ChEBI" id="CHEBI:29105"/>
    </cofactor>
</comment>
<dbReference type="PANTHER" id="PTHR23193:SF23">
    <property type="entry name" value="NUCLEAR PORE COMPLEX PROTEIN NUP153"/>
    <property type="match status" value="1"/>
</dbReference>
<feature type="compositionally biased region" description="Low complexity" evidence="21">
    <location>
        <begin position="1164"/>
        <end position="1189"/>
    </location>
</feature>
<protein>
    <recommendedName>
        <fullName evidence="17">Nuclear pore complex protein Nup153</fullName>
    </recommendedName>
    <alternativeName>
        <fullName evidence="19">153 kDa nucleoporin</fullName>
    </alternativeName>
    <alternativeName>
        <fullName evidence="18">Nucleoporin Nup153</fullName>
    </alternativeName>
</protein>
<feature type="compositionally biased region" description="Low complexity" evidence="21">
    <location>
        <begin position="861"/>
        <end position="884"/>
    </location>
</feature>
<keyword evidence="5" id="KW-0479">Metal-binding</keyword>
<feature type="compositionally biased region" description="Low complexity" evidence="21">
    <location>
        <begin position="759"/>
        <end position="775"/>
    </location>
</feature>
<feature type="region of interest" description="Disordered" evidence="21">
    <location>
        <begin position="16"/>
        <end position="52"/>
    </location>
</feature>
<feature type="compositionally biased region" description="Low complexity" evidence="21">
    <location>
        <begin position="1036"/>
        <end position="1047"/>
    </location>
</feature>
<keyword evidence="24" id="KW-1185">Reference proteome</keyword>
<evidence type="ECO:0000256" key="16">
    <source>
        <dbReference type="ARBA" id="ARBA00060842"/>
    </source>
</evidence>
<dbReference type="InterPro" id="IPR026054">
    <property type="entry name" value="Nucleoporin"/>
</dbReference>
<feature type="region of interest" description="Disordered" evidence="21">
    <location>
        <begin position="235"/>
        <end position="269"/>
    </location>
</feature>
<feature type="compositionally biased region" description="Low complexity" evidence="21">
    <location>
        <begin position="1132"/>
        <end position="1156"/>
    </location>
</feature>
<dbReference type="GO" id="GO:0031965">
    <property type="term" value="C:nuclear membrane"/>
    <property type="evidence" value="ECO:0007669"/>
    <property type="project" value="UniProtKB-SubCell"/>
</dbReference>
<evidence type="ECO:0000256" key="17">
    <source>
        <dbReference type="ARBA" id="ARBA00068609"/>
    </source>
</evidence>
<dbReference type="SMART" id="SM00547">
    <property type="entry name" value="ZnF_RBZ"/>
    <property type="match status" value="2"/>
</dbReference>
<evidence type="ECO:0000256" key="10">
    <source>
        <dbReference type="ARBA" id="ARBA00022927"/>
    </source>
</evidence>
<comment type="subcellular location">
    <subcellularLocation>
        <location evidence="2">Nucleus membrane</location>
    </subcellularLocation>
    <subcellularLocation>
        <location evidence="3">Nucleus</location>
        <location evidence="3">Nuclear pore complex</location>
    </subcellularLocation>
</comment>
<dbReference type="GO" id="GO:0005643">
    <property type="term" value="C:nuclear pore"/>
    <property type="evidence" value="ECO:0007669"/>
    <property type="project" value="UniProtKB-SubCell"/>
</dbReference>
<dbReference type="PROSITE" id="PS50199">
    <property type="entry name" value="ZF_RANBP2_2"/>
    <property type="match status" value="2"/>
</dbReference>
<evidence type="ECO:0000313" key="24">
    <source>
        <dbReference type="Proteomes" id="UP000829354"/>
    </source>
</evidence>
<dbReference type="FunFam" id="4.10.1060.10:FF:000001">
    <property type="entry name" value="Nuclear pore complex protein Nup153"/>
    <property type="match status" value="1"/>
</dbReference>
<feature type="region of interest" description="Disordered" evidence="21">
    <location>
        <begin position="993"/>
        <end position="1048"/>
    </location>
</feature>
<keyword evidence="14" id="KW-0472">Membrane</keyword>
<evidence type="ECO:0000256" key="13">
    <source>
        <dbReference type="ARBA" id="ARBA00023132"/>
    </source>
</evidence>
<keyword evidence="13" id="KW-0906">Nuclear pore complex</keyword>
<feature type="region of interest" description="Disordered" evidence="21">
    <location>
        <begin position="436"/>
        <end position="524"/>
    </location>
</feature>
<feature type="compositionally biased region" description="Polar residues" evidence="21">
    <location>
        <begin position="777"/>
        <end position="789"/>
    </location>
</feature>
<evidence type="ECO:0000256" key="1">
    <source>
        <dbReference type="ARBA" id="ARBA00001947"/>
    </source>
</evidence>
<dbReference type="Gene3D" id="4.10.1060.10">
    <property type="entry name" value="Zinc finger, RanBP2-type"/>
    <property type="match status" value="1"/>
</dbReference>
<dbReference type="AlphaFoldDB" id="A0AAE9DYI9"/>
<feature type="compositionally biased region" description="Basic and acidic residues" evidence="21">
    <location>
        <begin position="507"/>
        <end position="516"/>
    </location>
</feature>
<evidence type="ECO:0000256" key="6">
    <source>
        <dbReference type="ARBA" id="ARBA00022737"/>
    </source>
</evidence>
<feature type="compositionally biased region" description="Polar residues" evidence="21">
    <location>
        <begin position="1064"/>
        <end position="1076"/>
    </location>
</feature>
<gene>
    <name evidence="23" type="ORF">L5515_000487</name>
</gene>
<evidence type="ECO:0000256" key="15">
    <source>
        <dbReference type="ARBA" id="ARBA00023242"/>
    </source>
</evidence>
<evidence type="ECO:0000256" key="21">
    <source>
        <dbReference type="SAM" id="MobiDB-lite"/>
    </source>
</evidence>
<keyword evidence="10" id="KW-0653">Protein transport</keyword>
<keyword evidence="6" id="KW-0677">Repeat</keyword>
<feature type="compositionally biased region" description="Polar residues" evidence="21">
    <location>
        <begin position="16"/>
        <end position="26"/>
    </location>
</feature>
<feature type="compositionally biased region" description="Basic residues" evidence="21">
    <location>
        <begin position="1231"/>
        <end position="1240"/>
    </location>
</feature>
<feature type="region of interest" description="Disordered" evidence="21">
    <location>
        <begin position="751"/>
        <end position="833"/>
    </location>
</feature>
<evidence type="ECO:0000313" key="23">
    <source>
        <dbReference type="EMBL" id="UMM10967.1"/>
    </source>
</evidence>
<dbReference type="InterPro" id="IPR001876">
    <property type="entry name" value="Znf_RanBP2"/>
</dbReference>
<feature type="compositionally biased region" description="Basic and acidic residues" evidence="21">
    <location>
        <begin position="445"/>
        <end position="462"/>
    </location>
</feature>
<comment type="similarity">
    <text evidence="16">Belongs to the NUP153 family.</text>
</comment>
<feature type="region of interest" description="Disordered" evidence="21">
    <location>
        <begin position="1064"/>
        <end position="1240"/>
    </location>
</feature>
<evidence type="ECO:0000256" key="11">
    <source>
        <dbReference type="ARBA" id="ARBA00023010"/>
    </source>
</evidence>
<evidence type="ECO:0000256" key="19">
    <source>
        <dbReference type="ARBA" id="ARBA00079437"/>
    </source>
</evidence>
<feature type="domain" description="RanBP2-type" evidence="22">
    <location>
        <begin position="529"/>
        <end position="559"/>
    </location>
</feature>
<dbReference type="PANTHER" id="PTHR23193">
    <property type="entry name" value="NUCLEAR PORE COMPLEX PROTEIN NUP"/>
    <property type="match status" value="1"/>
</dbReference>
<reference evidence="23 24" key="1">
    <citation type="submission" date="2022-04" db="EMBL/GenBank/DDBJ databases">
        <title>Chromosome-level reference genomes for two strains of Caenorhabditis briggsae: an improved platform for comparative genomics.</title>
        <authorList>
            <person name="Stevens L."/>
            <person name="Andersen E."/>
        </authorList>
    </citation>
    <scope>NUCLEOTIDE SEQUENCE [LARGE SCALE GENOMIC DNA]</scope>
    <source>
        <strain evidence="23">VX34</strain>
        <tissue evidence="23">Whole-organism</tissue>
    </source>
</reference>
<proteinExistence type="inferred from homology"/>
<evidence type="ECO:0000256" key="12">
    <source>
        <dbReference type="ARBA" id="ARBA00023125"/>
    </source>
</evidence>
<evidence type="ECO:0000256" key="5">
    <source>
        <dbReference type="ARBA" id="ARBA00022723"/>
    </source>
</evidence>
<feature type="compositionally biased region" description="Low complexity" evidence="21">
    <location>
        <begin position="27"/>
        <end position="50"/>
    </location>
</feature>
<dbReference type="GO" id="GO:0008270">
    <property type="term" value="F:zinc ion binding"/>
    <property type="evidence" value="ECO:0007669"/>
    <property type="project" value="UniProtKB-KW"/>
</dbReference>
<feature type="compositionally biased region" description="Low complexity" evidence="21">
    <location>
        <begin position="1085"/>
        <end position="1122"/>
    </location>
</feature>
<dbReference type="Pfam" id="PF00641">
    <property type="entry name" value="Zn_ribbon_RanBP"/>
    <property type="match status" value="1"/>
</dbReference>
<keyword evidence="12" id="KW-0238">DNA-binding</keyword>
<dbReference type="GO" id="GO:0003677">
    <property type="term" value="F:DNA binding"/>
    <property type="evidence" value="ECO:0007669"/>
    <property type="project" value="UniProtKB-KW"/>
</dbReference>
<keyword evidence="9" id="KW-0862">Zinc</keyword>
<sequence>MSDKSGGFLSSVSRFFSGGSASKKTATSPNSPSSGDGSSPASPSTAPPATFLRDIIGVDSESTEASNEVAVDTTQNARIGSRLRYLSPSALDRNVDSSNGLQIEVDPEQDIFFNTPSISTNRKRQLTELERQDLPHSFRSDSVKRSRYLNRSLLEPTLKGTLTNDRRLDMSWCGGVTGNHSPASSVTNFSLLSRRSGATTNGSLSSRTQEIFKRLENANTPAKDVQRMTMLRAGLSRPESWGPSQSQDRDTSSIATPPPPLKKAGDAIPSRIQLISKSLSTSARRTPYWTDLTRKRTISRNGDNASESSSLKMLNGTLACTELSSVFSLDPPAPKKMASSLSSISTATMNSTSSRILKGPDGKPVSRNTFKLTDDLVEENDDSQKLPPIPESLTNAQTLKLAPESAPKRGFLDNLSFSFSAPLDVVAAVGTAKTASIASSIRSSSESKEVDSDSGESVDKPTSDGSSDESGDSDDDGLDEVKESRPQTSADTITSAEGSSNQSSKDSSPKTAKDVDPIAPSVVPTPVVSSGVKWVCQVCYCSWPESDSKCGTCEAPREGSSSAAPAQKKLVSNISSFAPPSSSGFKFGFGGSSSSASTAATSSFTPFGSAAPSKPTEAKSTPAVVVITTTSTVPVVAPPTAAPIIPPTAAPTIPPTAAPTIPPTAAPTIPPPSGDRVDWICPTCCVSNKATDDKCIACSHVKYPSATSSNVFGNRAFKPSAATGGILFGVGGGTVTTSSTTQPVFGFGAKPTSPTVPNPTFSAPPATSQAAAPSQGFGISTENPTTTTEKAPELPKPVGSIFGNLSKPAESTAPKPDSTAAPIPTPPTSSLFGNKSLFETAKAAEPAKESTLSIFGKKEVSTPSVTPATSSTSSTSSAPPASSAPLTSLFGTSTTSFGGASLFGASKPAVEPSKQPPTSFGKPSSISSTSSDVPKASIFGAVPSSSTAPPVSSTTSGLFGSVPSSTTSLFGAASNNSGGQSLFGGKPIQFASEVGTTTTDGGAPAKRGLFSSDSSKLSFRSDQKVDPPKFGGFGGSTTSSAASSSTGPSIFGTSSGGSLFGASNNNTNTFNAPGSTSGTAPPPAFGSSSSTPFGGSSSSTGFGGFNSTPTQPGMSTSSSSTSLFGQHPPDSTNPFGGSSNTNGSFNFGGNNQSSTGAQGVFQFGAPTSQAPPAAPGGAFQFGAPTAQAPPAAPGGGFQFGNNLSVPQPPVPGSMDNAFAYQAPSNGSRKMAMARRRNIRK</sequence>
<feature type="domain" description="RanBP2-type" evidence="22">
    <location>
        <begin position="672"/>
        <end position="704"/>
    </location>
</feature>
<feature type="compositionally biased region" description="Low complexity" evidence="21">
    <location>
        <begin position="1009"/>
        <end position="1018"/>
    </location>
</feature>
<accession>A0AAE9DYI9</accession>
<evidence type="ECO:0000256" key="8">
    <source>
        <dbReference type="ARBA" id="ARBA00022816"/>
    </source>
</evidence>
<keyword evidence="8" id="KW-0509">mRNA transport</keyword>
<evidence type="ECO:0000256" key="20">
    <source>
        <dbReference type="PROSITE-ProRule" id="PRU00322"/>
    </source>
</evidence>
<evidence type="ECO:0000259" key="22">
    <source>
        <dbReference type="PROSITE" id="PS50199"/>
    </source>
</evidence>
<feature type="region of interest" description="Disordered" evidence="21">
    <location>
        <begin position="907"/>
        <end position="932"/>
    </location>
</feature>
<dbReference type="PROSITE" id="PS01358">
    <property type="entry name" value="ZF_RANBP2_1"/>
    <property type="match status" value="1"/>
</dbReference>
<dbReference type="Proteomes" id="UP000829354">
    <property type="component" value="Chromosome I"/>
</dbReference>
<name>A0AAE9DYI9_CAEBR</name>
<evidence type="ECO:0000256" key="7">
    <source>
        <dbReference type="ARBA" id="ARBA00022771"/>
    </source>
</evidence>